<gene>
    <name evidence="2" type="ORF">ATL42_0598</name>
</gene>
<dbReference type="EMBL" id="PDJG01000001">
    <property type="protein sequence ID" value="PFG32750.1"/>
    <property type="molecule type" value="Genomic_DNA"/>
</dbReference>
<dbReference type="OrthoDB" id="9805588at2"/>
<comment type="caution">
    <text evidence="2">The sequence shown here is derived from an EMBL/GenBank/DDBJ whole genome shotgun (WGS) entry which is preliminary data.</text>
</comment>
<dbReference type="RefSeq" id="WP_098454073.1">
    <property type="nucleotide sequence ID" value="NZ_PDJG01000001.1"/>
</dbReference>
<dbReference type="InterPro" id="IPR023577">
    <property type="entry name" value="CYTH_domain"/>
</dbReference>
<evidence type="ECO:0000313" key="2">
    <source>
        <dbReference type="EMBL" id="PFG32750.1"/>
    </source>
</evidence>
<accession>A0A2A9E3H3</accession>
<feature type="domain" description="CYTH" evidence="1">
    <location>
        <begin position="8"/>
        <end position="178"/>
    </location>
</feature>
<dbReference type="SUPFAM" id="SSF55154">
    <property type="entry name" value="CYTH-like phosphatases"/>
    <property type="match status" value="1"/>
</dbReference>
<protein>
    <submittedName>
        <fullName evidence="2">Adenylate cyclase</fullName>
    </submittedName>
</protein>
<dbReference type="Gene3D" id="2.40.320.10">
    <property type="entry name" value="Hypothetical Protein Pfu-838710-001"/>
    <property type="match status" value="1"/>
</dbReference>
<dbReference type="SMART" id="SM01118">
    <property type="entry name" value="CYTH"/>
    <property type="match status" value="1"/>
</dbReference>
<dbReference type="InterPro" id="IPR012042">
    <property type="entry name" value="NeuTTM/CthTTM-like"/>
</dbReference>
<evidence type="ECO:0000313" key="3">
    <source>
        <dbReference type="Proteomes" id="UP000225548"/>
    </source>
</evidence>
<dbReference type="PANTHER" id="PTHR40114">
    <property type="entry name" value="SLR0698 PROTEIN"/>
    <property type="match status" value="1"/>
</dbReference>
<name>A0A2A9E3H3_9MICO</name>
<dbReference type="Proteomes" id="UP000225548">
    <property type="component" value="Unassembled WGS sequence"/>
</dbReference>
<dbReference type="InterPro" id="IPR033469">
    <property type="entry name" value="CYTH-like_dom_sf"/>
</dbReference>
<dbReference type="CDD" id="cd07891">
    <property type="entry name" value="CYTH-like_CthTTM-like_1"/>
    <property type="match status" value="1"/>
</dbReference>
<dbReference type="AlphaFoldDB" id="A0A2A9E3H3"/>
<evidence type="ECO:0000259" key="1">
    <source>
        <dbReference type="SMART" id="SM01118"/>
    </source>
</evidence>
<sequence length="213" mass="23844">MSDCGFGDFEFERRFFVDDLPDAARTEPDPMLIVQSYFLAEQGYALRLRVQTNSVLLPLDGTEDELEVLGDFASEFDFCAVTIKGPMNGGTRYEAEREIDVSVGLQMVRMGSARVIKNRYSMWLSGDGWVIDVFGGLNRPLIVAECERGGPVTDLTIPSFCVTEVTEDRRFSNESLSHAPYAGWAERYQHELADRGPQFLQGLGHNTIETEAP</sequence>
<reference evidence="2 3" key="1">
    <citation type="submission" date="2017-10" db="EMBL/GenBank/DDBJ databases">
        <title>Sequencing the genomes of 1000 actinobacteria strains.</title>
        <authorList>
            <person name="Klenk H.-P."/>
        </authorList>
    </citation>
    <scope>NUCLEOTIDE SEQUENCE [LARGE SCALE GENOMIC DNA]</scope>
    <source>
        <strain evidence="2 3">DSM 18966</strain>
    </source>
</reference>
<dbReference type="PANTHER" id="PTHR40114:SF1">
    <property type="entry name" value="SLR0698 PROTEIN"/>
    <property type="match status" value="1"/>
</dbReference>
<proteinExistence type="predicted"/>
<organism evidence="2 3">
    <name type="scientific">Sanguibacter antarcticus</name>
    <dbReference type="NCBI Taxonomy" id="372484"/>
    <lineage>
        <taxon>Bacteria</taxon>
        <taxon>Bacillati</taxon>
        <taxon>Actinomycetota</taxon>
        <taxon>Actinomycetes</taxon>
        <taxon>Micrococcales</taxon>
        <taxon>Sanguibacteraceae</taxon>
        <taxon>Sanguibacter</taxon>
    </lineage>
</organism>
<keyword evidence="3" id="KW-1185">Reference proteome</keyword>